<evidence type="ECO:0000313" key="1">
    <source>
        <dbReference type="EMBL" id="MEJ7138168.1"/>
    </source>
</evidence>
<evidence type="ECO:0000313" key="2">
    <source>
        <dbReference type="Proteomes" id="UP001364695"/>
    </source>
</evidence>
<proteinExistence type="predicted"/>
<dbReference type="EMBL" id="JAWDIE010000008">
    <property type="protein sequence ID" value="MEJ7138168.1"/>
    <property type="molecule type" value="Genomic_DNA"/>
</dbReference>
<gene>
    <name evidence="1" type="ORF">RV045_06950</name>
</gene>
<keyword evidence="2" id="KW-1185">Reference proteome</keyword>
<name>A0ACC6P1R4_9BURK</name>
<dbReference type="Proteomes" id="UP001364695">
    <property type="component" value="Unassembled WGS sequence"/>
</dbReference>
<organism evidence="1 2">
    <name type="scientific">Amphibiibacter pelophylacis</name>
    <dbReference type="NCBI Taxonomy" id="1799477"/>
    <lineage>
        <taxon>Bacteria</taxon>
        <taxon>Pseudomonadati</taxon>
        <taxon>Pseudomonadota</taxon>
        <taxon>Betaproteobacteria</taxon>
        <taxon>Burkholderiales</taxon>
        <taxon>Sphaerotilaceae</taxon>
        <taxon>Amphibiibacter</taxon>
    </lineage>
</organism>
<keyword evidence="1" id="KW-0449">Lipoprotein</keyword>
<accession>A0ACC6P1R4</accession>
<protein>
    <submittedName>
        <fullName evidence="1">Lipoprotein insertase outer membrane protein LolB</fullName>
    </submittedName>
</protein>
<sequence length="194" mass="19880">MIRRHLLAALLAPVVLGLAACATPQAPGSALAAVPAASGRLSLTVDDVQGGPPQNLITGFRLTGSASAGTLTLDGALGTTALFIRWAPGSARLVRGDGVRDYASLDDLTREALGESLPLAALFDWLQGRPSPLGPWQAEAGQASPPRVFSQLGWRVDASQFAAQRLLQASRAAGNSPGGATPGVQMRIKLDAAP</sequence>
<comment type="caution">
    <text evidence="1">The sequence shown here is derived from an EMBL/GenBank/DDBJ whole genome shotgun (WGS) entry which is preliminary data.</text>
</comment>
<reference evidence="1" key="1">
    <citation type="submission" date="2023-10" db="EMBL/GenBank/DDBJ databases">
        <title>Amphibacter perezi, gen. nov., sp. nov. a novel taxa of the family Comamonadaceae, class Betaproteobacteria isolated from the skin microbiota of Pelophylax perezi from different populations.</title>
        <authorList>
            <person name="Costa S."/>
            <person name="Proenca D.N."/>
            <person name="Lopes I."/>
            <person name="Morais P.V."/>
        </authorList>
    </citation>
    <scope>NUCLEOTIDE SEQUENCE</scope>
    <source>
        <strain evidence="1">SL12-8</strain>
    </source>
</reference>